<evidence type="ECO:0000313" key="1">
    <source>
        <dbReference type="EMBL" id="KAJ2899464.1"/>
    </source>
</evidence>
<dbReference type="CDD" id="cd10170">
    <property type="entry name" value="ASKHA_NBD_HSP70"/>
    <property type="match status" value="1"/>
</dbReference>
<dbReference type="PANTHER" id="PTHR42749">
    <property type="entry name" value="CELL SHAPE-DETERMINING PROTEIN MREB"/>
    <property type="match status" value="1"/>
</dbReference>
<comment type="caution">
    <text evidence="1">The sequence shown here is derived from an EMBL/GenBank/DDBJ whole genome shotgun (WGS) entry which is preliminary data.</text>
</comment>
<name>A0AAD5RPN2_9PEZI</name>
<proteinExistence type="predicted"/>
<protein>
    <recommendedName>
        <fullName evidence="3">Hsp70 family chaperone</fullName>
    </recommendedName>
</protein>
<reference evidence="1" key="1">
    <citation type="submission" date="2022-07" db="EMBL/GenBank/DDBJ databases">
        <title>Draft genome sequence of Zalerion maritima ATCC 34329, a (micro)plastics degrading marine fungus.</title>
        <authorList>
            <person name="Paco A."/>
            <person name="Goncalves M.F.M."/>
            <person name="Rocha-Santos T.A.P."/>
            <person name="Alves A."/>
        </authorList>
    </citation>
    <scope>NUCLEOTIDE SEQUENCE</scope>
    <source>
        <strain evidence="1">ATCC 34329</strain>
    </source>
</reference>
<dbReference type="SUPFAM" id="SSF53067">
    <property type="entry name" value="Actin-like ATPase domain"/>
    <property type="match status" value="1"/>
</dbReference>
<dbReference type="EMBL" id="JAKWBI020000196">
    <property type="protein sequence ID" value="KAJ2899464.1"/>
    <property type="molecule type" value="Genomic_DNA"/>
</dbReference>
<keyword evidence="2" id="KW-1185">Reference proteome</keyword>
<gene>
    <name evidence="1" type="ORF">MKZ38_003021</name>
</gene>
<dbReference type="AlphaFoldDB" id="A0AAD5RPN2"/>
<dbReference type="Gene3D" id="3.30.420.40">
    <property type="match status" value="2"/>
</dbReference>
<dbReference type="Proteomes" id="UP001201980">
    <property type="component" value="Unassembled WGS sequence"/>
</dbReference>
<dbReference type="InterPro" id="IPR043129">
    <property type="entry name" value="ATPase_NBD"/>
</dbReference>
<dbReference type="Gene3D" id="3.90.640.10">
    <property type="entry name" value="Actin, Chain A, domain 4"/>
    <property type="match status" value="1"/>
</dbReference>
<organism evidence="1 2">
    <name type="scientific">Zalerion maritima</name>
    <dbReference type="NCBI Taxonomy" id="339359"/>
    <lineage>
        <taxon>Eukaryota</taxon>
        <taxon>Fungi</taxon>
        <taxon>Dikarya</taxon>
        <taxon>Ascomycota</taxon>
        <taxon>Pezizomycotina</taxon>
        <taxon>Sordariomycetes</taxon>
        <taxon>Lulworthiomycetidae</taxon>
        <taxon>Lulworthiales</taxon>
        <taxon>Lulworthiaceae</taxon>
        <taxon>Zalerion</taxon>
    </lineage>
</organism>
<dbReference type="PANTHER" id="PTHR42749:SF1">
    <property type="entry name" value="CELL SHAPE-DETERMINING PROTEIN MREB"/>
    <property type="match status" value="1"/>
</dbReference>
<evidence type="ECO:0000313" key="2">
    <source>
        <dbReference type="Proteomes" id="UP001201980"/>
    </source>
</evidence>
<sequence length="595" mass="66416">MSTRQANAPIQVINDWPGSVDRGERKVPTILIYNYNGSLSTWGFMCEDDDDRAHMGKTRREFFKIFLDQETLDAAHQHGLTQAPKNTGEAQVLVTEYLRQIYTHVKETIETQLGLRMRGGWSQLAVEFVFSVPTTWTNLSIINTFKSIICDAGFGSEGLRHNAVIDLTEAEAAAVATVKQSAIMWQPGEIFLSIDAGGGTTDLALMQITNADASFPQMNQISAVKGVGIGASLIDRAFIALVARRLAAVPDIQSQLPPDFPQRMSRSHQFKTTKHKFGERAYTQEVYRIPMEGVSHEFTHPGIGVENARMAFSHQEIQSIFDPQIEGVIQRVQEQLDWMKDQGLTQQVQYMVLSGGLGSSAYVRDMLQNRFSTFPHPNAQRVQILPCTDPQLVVIRGLLLDRQQALDTGSMSVLAARVARASYGVVVQEVYSPTVHFNEDIRPDAYEPAKRFAINQIQWLIRKGDVINPNAPLVKSFEIRVGQNEGTRAWDSEIVVSHNEPNFLPRSLKQAGAVKLCDIKSNLSGVQQHQLALMHKKGTCFSRGYTFYICQFEVRVIVAPADLRFELWFGGQRFAGNHEPIAVAWDQNGAATRPG</sequence>
<accession>A0AAD5RPN2</accession>
<evidence type="ECO:0008006" key="3">
    <source>
        <dbReference type="Google" id="ProtNLM"/>
    </source>
</evidence>